<keyword evidence="9" id="KW-1185">Reference proteome</keyword>
<evidence type="ECO:0000256" key="1">
    <source>
        <dbReference type="ARBA" id="ARBA00001913"/>
    </source>
</evidence>
<feature type="domain" description="Sulfatase N-terminal" evidence="7">
    <location>
        <begin position="12"/>
        <end position="351"/>
    </location>
</feature>
<name>A0A927II26_9BACT</name>
<dbReference type="Gene3D" id="3.40.720.10">
    <property type="entry name" value="Alkaline Phosphatase, subunit A"/>
    <property type="match status" value="1"/>
</dbReference>
<evidence type="ECO:0000256" key="2">
    <source>
        <dbReference type="ARBA" id="ARBA00008779"/>
    </source>
</evidence>
<accession>A0A927II26</accession>
<keyword evidence="5" id="KW-0378">Hydrolase</keyword>
<keyword evidence="6" id="KW-0106">Calcium</keyword>
<comment type="caution">
    <text evidence="8">The sequence shown here is derived from an EMBL/GenBank/DDBJ whole genome shotgun (WGS) entry which is preliminary data.</text>
</comment>
<evidence type="ECO:0000256" key="5">
    <source>
        <dbReference type="ARBA" id="ARBA00022801"/>
    </source>
</evidence>
<dbReference type="FunFam" id="3.40.720.10:FF:000065">
    <property type="entry name" value="Arylsulfatase A"/>
    <property type="match status" value="1"/>
</dbReference>
<dbReference type="Gene3D" id="3.30.1120.10">
    <property type="match status" value="1"/>
</dbReference>
<dbReference type="PANTHER" id="PTHR42693">
    <property type="entry name" value="ARYLSULFATASE FAMILY MEMBER"/>
    <property type="match status" value="1"/>
</dbReference>
<reference evidence="8" key="1">
    <citation type="submission" date="2020-09" db="EMBL/GenBank/DDBJ databases">
        <title>Pelagicoccus enzymogenes sp. nov. with an EPS production, isolated from marine sediment.</title>
        <authorList>
            <person name="Feng X."/>
        </authorList>
    </citation>
    <scope>NUCLEOTIDE SEQUENCE</scope>
    <source>
        <strain evidence="8">NFK12</strain>
    </source>
</reference>
<organism evidence="8 9">
    <name type="scientific">Pelagicoccus enzymogenes</name>
    <dbReference type="NCBI Taxonomy" id="2773457"/>
    <lineage>
        <taxon>Bacteria</taxon>
        <taxon>Pseudomonadati</taxon>
        <taxon>Verrucomicrobiota</taxon>
        <taxon>Opitutia</taxon>
        <taxon>Puniceicoccales</taxon>
        <taxon>Pelagicoccaceae</taxon>
        <taxon>Pelagicoccus</taxon>
    </lineage>
</organism>
<dbReference type="AlphaFoldDB" id="A0A927II26"/>
<keyword evidence="3" id="KW-0479">Metal-binding</keyword>
<comment type="cofactor">
    <cofactor evidence="1">
        <name>Ca(2+)</name>
        <dbReference type="ChEBI" id="CHEBI:29108"/>
    </cofactor>
</comment>
<dbReference type="InterPro" id="IPR000917">
    <property type="entry name" value="Sulfatase_N"/>
</dbReference>
<dbReference type="InterPro" id="IPR017850">
    <property type="entry name" value="Alkaline_phosphatase_core_sf"/>
</dbReference>
<evidence type="ECO:0000256" key="4">
    <source>
        <dbReference type="ARBA" id="ARBA00022729"/>
    </source>
</evidence>
<evidence type="ECO:0000256" key="6">
    <source>
        <dbReference type="ARBA" id="ARBA00022837"/>
    </source>
</evidence>
<dbReference type="CDD" id="cd16144">
    <property type="entry name" value="ARS_like"/>
    <property type="match status" value="1"/>
</dbReference>
<keyword evidence="4" id="KW-0732">Signal</keyword>
<dbReference type="SUPFAM" id="SSF53649">
    <property type="entry name" value="Alkaline phosphatase-like"/>
    <property type="match status" value="1"/>
</dbReference>
<proteinExistence type="inferred from homology"/>
<evidence type="ECO:0000259" key="7">
    <source>
        <dbReference type="Pfam" id="PF00884"/>
    </source>
</evidence>
<dbReference type="EMBL" id="JACYFG010000032">
    <property type="protein sequence ID" value="MBD5780060.1"/>
    <property type="molecule type" value="Genomic_DNA"/>
</dbReference>
<dbReference type="InterPro" id="IPR024607">
    <property type="entry name" value="Sulfatase_CS"/>
</dbReference>
<evidence type="ECO:0000256" key="3">
    <source>
        <dbReference type="ARBA" id="ARBA00022723"/>
    </source>
</evidence>
<evidence type="ECO:0000313" key="8">
    <source>
        <dbReference type="EMBL" id="MBD5780060.1"/>
    </source>
</evidence>
<dbReference type="RefSeq" id="WP_191617179.1">
    <property type="nucleotide sequence ID" value="NZ_JACYFG010000032.1"/>
</dbReference>
<gene>
    <name evidence="8" type="ORF">IEN85_11215</name>
</gene>
<dbReference type="GO" id="GO:0004065">
    <property type="term" value="F:arylsulfatase activity"/>
    <property type="evidence" value="ECO:0007669"/>
    <property type="project" value="TreeGrafter"/>
</dbReference>
<dbReference type="PANTHER" id="PTHR42693:SF42">
    <property type="entry name" value="ARYLSULFATASE G"/>
    <property type="match status" value="1"/>
</dbReference>
<evidence type="ECO:0000313" key="9">
    <source>
        <dbReference type="Proteomes" id="UP000622317"/>
    </source>
</evidence>
<dbReference type="InterPro" id="IPR050738">
    <property type="entry name" value="Sulfatase"/>
</dbReference>
<sequence length="506" mass="56693">MPLHATPRNAKPNVLLIVVDDLGWKDLSVQGSEFYETPNIDQLAADGVRFMNGYASCQVCSPSRASLMTGQYPARMKTTDWFGAKAGTDWKRNTKLLPAEYIERLDPDRITVAEAFKEAGYSTFFAGKWHLGKDESDWPEHHGYEINVGGHDKGSPPGGFFSPHNNPRMEDRDPGEYLPLRLADETANFILSSGDKPFFATLCFYAVHAPLQTTHELWEKYRNKAKSMPQPASRLEVERRRPIRVVQDNPIYGGLVEGMDAAVGRVLDALEAAGQSENTIVLFTSDHGGVSSGDNWATSNLPLRGGKGYQWEGGLRVPFIVSWPGKIQPSVNLDTPVIGTGVYPTLLELAGLPARPEEHVDGTSIVPALRGGRIPERPLFWHYPHYGNQGGDPSSVVQLKGWKLIRYHEGDPDELFYLPDDPMESRDLAQRYPEKARELRGILDHWLEDVEAEFPTLNPDFDEVAFAREQVRKVEVMLPMREKQAAEILEPDWSPDATWWGSETVD</sequence>
<dbReference type="GO" id="GO:0046872">
    <property type="term" value="F:metal ion binding"/>
    <property type="evidence" value="ECO:0007669"/>
    <property type="project" value="UniProtKB-KW"/>
</dbReference>
<dbReference type="PROSITE" id="PS00149">
    <property type="entry name" value="SULFATASE_2"/>
    <property type="match status" value="1"/>
</dbReference>
<dbReference type="Pfam" id="PF00884">
    <property type="entry name" value="Sulfatase"/>
    <property type="match status" value="1"/>
</dbReference>
<dbReference type="Proteomes" id="UP000622317">
    <property type="component" value="Unassembled WGS sequence"/>
</dbReference>
<protein>
    <submittedName>
        <fullName evidence="8">Sulfatase</fullName>
    </submittedName>
</protein>
<comment type="similarity">
    <text evidence="2">Belongs to the sulfatase family.</text>
</comment>